<feature type="domain" description="Co-chaperone DjlA N-terminal" evidence="1">
    <location>
        <begin position="13"/>
        <end position="128"/>
    </location>
</feature>
<accession>A0A160JGS0</accession>
<dbReference type="EMBL" id="CP015285">
    <property type="protein sequence ID" value="ANC92188.1"/>
    <property type="molecule type" value="Genomic_DNA"/>
</dbReference>
<reference evidence="2 3" key="1">
    <citation type="journal article" date="2013" name="Int. J. Syst. Evol. Microbiol.">
        <title>Azospirillum humicireducens sp. nov., a nitrogen-fixing bacterium isolated from a microbial fuel cell.</title>
        <authorList>
            <person name="Zhou S."/>
            <person name="Han L."/>
            <person name="Wang Y."/>
            <person name="Yang G."/>
            <person name="Zhuang L."/>
            <person name="Hu P."/>
        </authorList>
    </citation>
    <scope>NUCLEOTIDE SEQUENCE [LARGE SCALE GENOMIC DNA]</scope>
    <source>
        <strain evidence="2 3">SgZ-5</strain>
    </source>
</reference>
<sequence>MRKPTDAMIDHHSALIYVMVLVSACDADMTDAELEAIGENVRYLPIFKDYSGDQVMAATRECTAMLSDNDGLDTVLTIIEQAVPAKLRETAYAVACDIAAADPKASQEELRMLEMIRHRLGVDRLCAAAIERGARARHMRL</sequence>
<keyword evidence="3" id="KW-1185">Reference proteome</keyword>
<dbReference type="OrthoDB" id="8448017at2"/>
<dbReference type="InterPro" id="IPR029024">
    <property type="entry name" value="TerB-like"/>
</dbReference>
<dbReference type="Pfam" id="PF05099">
    <property type="entry name" value="TerB"/>
    <property type="match status" value="1"/>
</dbReference>
<proteinExistence type="predicted"/>
<protein>
    <recommendedName>
        <fullName evidence="1">Co-chaperone DjlA N-terminal domain-containing protein</fullName>
    </recommendedName>
</protein>
<dbReference type="InterPro" id="IPR007791">
    <property type="entry name" value="DjlA_N"/>
</dbReference>
<dbReference type="Proteomes" id="UP000077405">
    <property type="component" value="Chromosome"/>
</dbReference>
<dbReference type="KEGG" id="ahu:A6A40_09910"/>
<dbReference type="RefSeq" id="WP_063635247.1">
    <property type="nucleotide sequence ID" value="NZ_CP015285.1"/>
</dbReference>
<evidence type="ECO:0000259" key="1">
    <source>
        <dbReference type="Pfam" id="PF05099"/>
    </source>
</evidence>
<gene>
    <name evidence="2" type="ORF">A6A40_09910</name>
</gene>
<dbReference type="SUPFAM" id="SSF158682">
    <property type="entry name" value="TerB-like"/>
    <property type="match status" value="1"/>
</dbReference>
<dbReference type="CDD" id="cd07176">
    <property type="entry name" value="terB"/>
    <property type="match status" value="1"/>
</dbReference>
<organism evidence="2 3">
    <name type="scientific">Azospirillum humicireducens</name>
    <dbReference type="NCBI Taxonomy" id="1226968"/>
    <lineage>
        <taxon>Bacteria</taxon>
        <taxon>Pseudomonadati</taxon>
        <taxon>Pseudomonadota</taxon>
        <taxon>Alphaproteobacteria</taxon>
        <taxon>Rhodospirillales</taxon>
        <taxon>Azospirillaceae</taxon>
        <taxon>Azospirillum</taxon>
    </lineage>
</organism>
<dbReference type="Gene3D" id="1.10.3680.10">
    <property type="entry name" value="TerB-like"/>
    <property type="match status" value="1"/>
</dbReference>
<dbReference type="AlphaFoldDB" id="A0A160JGS0"/>
<evidence type="ECO:0000313" key="3">
    <source>
        <dbReference type="Proteomes" id="UP000077405"/>
    </source>
</evidence>
<evidence type="ECO:0000313" key="2">
    <source>
        <dbReference type="EMBL" id="ANC92188.1"/>
    </source>
</evidence>
<dbReference type="STRING" id="1226968.A6A40_09910"/>
<dbReference type="PROSITE" id="PS51257">
    <property type="entry name" value="PROKAR_LIPOPROTEIN"/>
    <property type="match status" value="1"/>
</dbReference>
<name>A0A160JGS0_9PROT</name>